<organism evidence="1 2">
    <name type="scientific">Photorhabdus luminescens subsp. mexicana</name>
    <dbReference type="NCBI Taxonomy" id="2100167"/>
    <lineage>
        <taxon>Bacteria</taxon>
        <taxon>Pseudomonadati</taxon>
        <taxon>Pseudomonadota</taxon>
        <taxon>Gammaproteobacteria</taxon>
        <taxon>Enterobacterales</taxon>
        <taxon>Morganellaceae</taxon>
        <taxon>Photorhabdus</taxon>
    </lineage>
</organism>
<dbReference type="EMBL" id="PUJX01000044">
    <property type="protein sequence ID" value="TDB44016.1"/>
    <property type="molecule type" value="Genomic_DNA"/>
</dbReference>
<evidence type="ECO:0000313" key="2">
    <source>
        <dbReference type="Proteomes" id="UP000295550"/>
    </source>
</evidence>
<reference evidence="1 2" key="1">
    <citation type="journal article" date="2019" name="Int. J. Syst. Evol. Microbiol.">
        <title>Photorhabdus khanii subsp. guanajuatensis subsp. nov., isolated from Heterorhabditis atacamensis, and Photorhabdus luminescens subsp. mexicana subsp. nov., isolated from Heterorhabditis mexicana entomopathogenic nematodes.</title>
        <authorList>
            <person name="Machado R.A.R."/>
            <person name="Bruno P."/>
            <person name="Arce C.C.M."/>
            <person name="Liechti N."/>
            <person name="Kohler A."/>
            <person name="Bernal J."/>
            <person name="Bruggmann R."/>
            <person name="Turlings T.C.J."/>
        </authorList>
    </citation>
    <scope>NUCLEOTIDE SEQUENCE [LARGE SCALE GENOMIC DNA]</scope>
    <source>
        <strain evidence="1 2">MEX47-22</strain>
    </source>
</reference>
<sequence length="66" mass="7413">MNITSQRDYVTNTDLFATLCGTQQLVDVAITLIREGRNLEAESLLRRVNTASSSAIEHHKTVLLRK</sequence>
<proteinExistence type="predicted"/>
<evidence type="ECO:0000313" key="1">
    <source>
        <dbReference type="EMBL" id="TDB44016.1"/>
    </source>
</evidence>
<dbReference type="Proteomes" id="UP000295550">
    <property type="component" value="Unassembled WGS sequence"/>
</dbReference>
<protein>
    <submittedName>
        <fullName evidence="1">Uncharacterized protein</fullName>
    </submittedName>
</protein>
<dbReference type="AlphaFoldDB" id="A0A4R4ITJ8"/>
<comment type="caution">
    <text evidence="1">The sequence shown here is derived from an EMBL/GenBank/DDBJ whole genome shotgun (WGS) entry which is preliminary data.</text>
</comment>
<name>A0A4R4ITJ8_PHOLU</name>
<gene>
    <name evidence="1" type="ORF">C5468_23300</name>
</gene>
<accession>A0A4R4ITJ8</accession>
<dbReference type="RefSeq" id="WP_132348496.1">
    <property type="nucleotide sequence ID" value="NZ_CAWOLF010000044.1"/>
</dbReference>